<organism evidence="1 2">
    <name type="scientific">Methylobacterium gnaphalii</name>
    <dbReference type="NCBI Taxonomy" id="1010610"/>
    <lineage>
        <taxon>Bacteria</taxon>
        <taxon>Pseudomonadati</taxon>
        <taxon>Pseudomonadota</taxon>
        <taxon>Alphaproteobacteria</taxon>
        <taxon>Hyphomicrobiales</taxon>
        <taxon>Methylobacteriaceae</taxon>
        <taxon>Methylobacterium</taxon>
    </lineage>
</organism>
<keyword evidence="2" id="KW-1185">Reference proteome</keyword>
<dbReference type="Proteomes" id="UP000321750">
    <property type="component" value="Unassembled WGS sequence"/>
</dbReference>
<evidence type="ECO:0000313" key="1">
    <source>
        <dbReference type="EMBL" id="GEP12154.1"/>
    </source>
</evidence>
<protein>
    <submittedName>
        <fullName evidence="1">Uncharacterized protein</fullName>
    </submittedName>
</protein>
<dbReference type="EMBL" id="BJZV01000030">
    <property type="protein sequence ID" value="GEP12154.1"/>
    <property type="molecule type" value="Genomic_DNA"/>
</dbReference>
<evidence type="ECO:0000313" key="2">
    <source>
        <dbReference type="Proteomes" id="UP000321750"/>
    </source>
</evidence>
<gene>
    <name evidence="1" type="ORF">MGN01_39990</name>
</gene>
<accession>A0A512JQC0</accession>
<reference evidence="1 2" key="1">
    <citation type="submission" date="2019-07" db="EMBL/GenBank/DDBJ databases">
        <title>Whole genome shotgun sequence of Methylobacterium gnaphalii NBRC 107716.</title>
        <authorList>
            <person name="Hosoyama A."/>
            <person name="Uohara A."/>
            <person name="Ohji S."/>
            <person name="Ichikawa N."/>
        </authorList>
    </citation>
    <scope>NUCLEOTIDE SEQUENCE [LARGE SCALE GENOMIC DNA]</scope>
    <source>
        <strain evidence="1 2">NBRC 107716</strain>
    </source>
</reference>
<proteinExistence type="predicted"/>
<name>A0A512JQC0_9HYPH</name>
<comment type="caution">
    <text evidence="1">The sequence shown here is derived from an EMBL/GenBank/DDBJ whole genome shotgun (WGS) entry which is preliminary data.</text>
</comment>
<sequence length="75" mass="7592">MKASIIAANALLIIGIATMHGVDPGRPAGVTTREAVTATIGRSACSDAVWPYVPAECGAHGVVRPVRILAAGQGR</sequence>
<dbReference type="AlphaFoldDB" id="A0A512JQC0"/>
<dbReference type="RefSeq" id="WP_147048546.1">
    <property type="nucleotide sequence ID" value="NZ_BJZV01000030.1"/>
</dbReference>